<protein>
    <submittedName>
        <fullName evidence="1">Sulfotransferase family protein</fullName>
    </submittedName>
</protein>
<reference evidence="1 2" key="1">
    <citation type="submission" date="2018-01" db="EMBL/GenBank/DDBJ databases">
        <title>Whole genome analyses suggest that Burkholderia sensu lato contains two further novel genera in the rhizoxinica-symbiotica group Mycetohabitans gen. nov., and Trinickia gen. nov.: implications for the evolution of diazotrophy and nodulation in the Burkholderiaceae.</title>
        <authorList>
            <person name="Estrada-de los Santos P."/>
            <person name="Palmer M."/>
            <person name="Chavez-Ramirez B."/>
            <person name="Beukes C."/>
            <person name="Steenkamp E.T."/>
            <person name="Hirsch A.M."/>
            <person name="Manyaka P."/>
            <person name="Maluk M."/>
            <person name="Lafos M."/>
            <person name="Crook M."/>
            <person name="Gross E."/>
            <person name="Simon M.F."/>
            <person name="Bueno dos Reis Junior F."/>
            <person name="Poole P.S."/>
            <person name="Venter S.N."/>
            <person name="James E.K."/>
        </authorList>
    </citation>
    <scope>NUCLEOTIDE SEQUENCE [LARGE SCALE GENOMIC DNA]</scope>
    <source>
        <strain evidence="1 2">JPY 581</strain>
    </source>
</reference>
<evidence type="ECO:0000313" key="1">
    <source>
        <dbReference type="EMBL" id="PMS36933.1"/>
    </source>
</evidence>
<accession>A0A2N7X5A2</accession>
<dbReference type="Gene3D" id="3.40.50.300">
    <property type="entry name" value="P-loop containing nucleotide triphosphate hydrolases"/>
    <property type="match status" value="1"/>
</dbReference>
<gene>
    <name evidence="1" type="ORF">C0Z20_09330</name>
</gene>
<dbReference type="Proteomes" id="UP000235777">
    <property type="component" value="Unassembled WGS sequence"/>
</dbReference>
<comment type="caution">
    <text evidence="1">The sequence shown here is derived from an EMBL/GenBank/DDBJ whole genome shotgun (WGS) entry which is preliminary data.</text>
</comment>
<dbReference type="SUPFAM" id="SSF52540">
    <property type="entry name" value="P-loop containing nucleoside triphosphate hydrolases"/>
    <property type="match status" value="1"/>
</dbReference>
<keyword evidence="2" id="KW-1185">Reference proteome</keyword>
<dbReference type="STRING" id="863227.GCA_000373005_03733"/>
<organism evidence="1 2">
    <name type="scientific">Trinickia symbiotica</name>
    <dbReference type="NCBI Taxonomy" id="863227"/>
    <lineage>
        <taxon>Bacteria</taxon>
        <taxon>Pseudomonadati</taxon>
        <taxon>Pseudomonadota</taxon>
        <taxon>Betaproteobacteria</taxon>
        <taxon>Burkholderiales</taxon>
        <taxon>Burkholderiaceae</taxon>
        <taxon>Trinickia</taxon>
    </lineage>
</organism>
<name>A0A2N7X5A2_9BURK</name>
<dbReference type="GO" id="GO:0016740">
    <property type="term" value="F:transferase activity"/>
    <property type="evidence" value="ECO:0007669"/>
    <property type="project" value="UniProtKB-KW"/>
</dbReference>
<dbReference type="AlphaFoldDB" id="A0A2N7X5A2"/>
<proteinExistence type="predicted"/>
<sequence>MATLLSADDDELQDILESGIAATRTLADTATLIVVLGMHRSGTSVIIRAMNTMGAELGDNLGNAVAGENDKGFFEDLDIVDINEGVLAAAGAKWHTLAPIDFGRIELEKLNTLRAKAVSALREKCGNRIFALKDPRLSRLLPFWQPVFDQLGLRVAYVIAVRNPISVGRSLQKRDHFPLDRSYLLWLNHMVPALQATRDRLRVIVEYDKLVDSPHGELLRIAEHLGLELDIDRASAFERDFLDKGLQHWRFEASDLEGIHSAPHEVRELFLALRSTSRSDGEQQPSALDTAVANAQRHLDEVVRGKSHDRTNDKFTSVFEHLAAPFRALRRRLSS</sequence>
<keyword evidence="1" id="KW-0808">Transferase</keyword>
<dbReference type="EMBL" id="PNYC01000005">
    <property type="protein sequence ID" value="PMS36933.1"/>
    <property type="molecule type" value="Genomic_DNA"/>
</dbReference>
<dbReference type="InterPro" id="IPR027417">
    <property type="entry name" value="P-loop_NTPase"/>
</dbReference>
<evidence type="ECO:0000313" key="2">
    <source>
        <dbReference type="Proteomes" id="UP000235777"/>
    </source>
</evidence>